<keyword evidence="8 10" id="KW-0717">Septation</keyword>
<evidence type="ECO:0000256" key="4">
    <source>
        <dbReference type="ARBA" id="ARBA00022723"/>
    </source>
</evidence>
<evidence type="ECO:0000256" key="6">
    <source>
        <dbReference type="ARBA" id="ARBA00022842"/>
    </source>
</evidence>
<keyword evidence="4" id="KW-0479">Metal-binding</keyword>
<dbReference type="InterPro" id="IPR006073">
    <property type="entry name" value="GTP-bd"/>
</dbReference>
<evidence type="ECO:0000256" key="7">
    <source>
        <dbReference type="ARBA" id="ARBA00023134"/>
    </source>
</evidence>
<accession>F7XK82</accession>
<keyword evidence="7 10" id="KW-0342">GTP-binding</keyword>
<evidence type="ECO:0000256" key="5">
    <source>
        <dbReference type="ARBA" id="ARBA00022741"/>
    </source>
</evidence>
<dbReference type="Gene3D" id="3.40.50.300">
    <property type="entry name" value="P-loop containing nucleotide triphosphate hydrolases"/>
    <property type="match status" value="1"/>
</dbReference>
<evidence type="ECO:0000256" key="8">
    <source>
        <dbReference type="ARBA" id="ARBA00023210"/>
    </source>
</evidence>
<comment type="similarity">
    <text evidence="2 10">Belongs to the TRAFAC class TrmE-Era-EngA-EngB-Septin-like GTPase superfamily. EngB GTPase family.</text>
</comment>
<dbReference type="GO" id="GO:0005525">
    <property type="term" value="F:GTP binding"/>
    <property type="evidence" value="ECO:0007669"/>
    <property type="project" value="UniProtKB-UniRule"/>
</dbReference>
<dbReference type="STRING" id="679901.Mzhil_0680"/>
<dbReference type="EMBL" id="CP002101">
    <property type="protein sequence ID" value="AEH60547.1"/>
    <property type="molecule type" value="Genomic_DNA"/>
</dbReference>
<keyword evidence="5 10" id="KW-0547">Nucleotide-binding</keyword>
<dbReference type="Pfam" id="PF01926">
    <property type="entry name" value="MMR_HSR1"/>
    <property type="match status" value="1"/>
</dbReference>
<dbReference type="InterPro" id="IPR027417">
    <property type="entry name" value="P-loop_NTPase"/>
</dbReference>
<evidence type="ECO:0000256" key="10">
    <source>
        <dbReference type="HAMAP-Rule" id="MF_00321"/>
    </source>
</evidence>
<dbReference type="InterPro" id="IPR019987">
    <property type="entry name" value="GTP-bd_ribosome_bio_YsxC"/>
</dbReference>
<evidence type="ECO:0000259" key="11">
    <source>
        <dbReference type="PROSITE" id="PS51706"/>
    </source>
</evidence>
<keyword evidence="13" id="KW-1185">Reference proteome</keyword>
<dbReference type="PANTHER" id="PTHR11649:SF13">
    <property type="entry name" value="ENGB-TYPE G DOMAIN-CONTAINING PROTEIN"/>
    <property type="match status" value="1"/>
</dbReference>
<name>F7XK82_METZD</name>
<dbReference type="OrthoDB" id="65113at2157"/>
<dbReference type="CDD" id="cd01876">
    <property type="entry name" value="YihA_EngB"/>
    <property type="match status" value="1"/>
</dbReference>
<dbReference type="NCBIfam" id="NF003255">
    <property type="entry name" value="PRK04213.1"/>
    <property type="match status" value="1"/>
</dbReference>
<dbReference type="HAMAP" id="MF_00321">
    <property type="entry name" value="GTPase_EngB"/>
    <property type="match status" value="1"/>
</dbReference>
<dbReference type="KEGG" id="mzh:Mzhil_0680"/>
<dbReference type="PROSITE" id="PS51706">
    <property type="entry name" value="G_ENGB"/>
    <property type="match status" value="1"/>
</dbReference>
<gene>
    <name evidence="10" type="primary">engB</name>
    <name evidence="12" type="ordered locus">Mzhil_0680</name>
</gene>
<keyword evidence="3 10" id="KW-0132">Cell division</keyword>
<sequence>MIVKNDNHDSSEKLNEIIFAGRSNVGKSSIIRIITGKKVKVGKRPGVTLKPTSIQYPDFLITDMPGFGFMSGVKERKQDIVKDKIIKYIETNTSRIKLAVLVVDGSSFNEIVERWNSRGQIPIDIEMFDFLNEISIPVIIAINKADKIDPDRMDDVIDDIVEKFGLLPPWRQWIDQVAVISAKKNAIEPLTKLIRNRLQACGRNDLIKHLRY</sequence>
<dbReference type="GO" id="GO:0051301">
    <property type="term" value="P:cell division"/>
    <property type="evidence" value="ECO:0007669"/>
    <property type="project" value="UniProtKB-KW"/>
</dbReference>
<evidence type="ECO:0000256" key="1">
    <source>
        <dbReference type="ARBA" id="ARBA00001946"/>
    </source>
</evidence>
<feature type="domain" description="EngB-type G" evidence="11">
    <location>
        <begin position="13"/>
        <end position="200"/>
    </location>
</feature>
<dbReference type="PANTHER" id="PTHR11649">
    <property type="entry name" value="MSS1/TRME-RELATED GTP-BINDING PROTEIN"/>
    <property type="match status" value="1"/>
</dbReference>
<evidence type="ECO:0000313" key="12">
    <source>
        <dbReference type="EMBL" id="AEH60547.1"/>
    </source>
</evidence>
<dbReference type="InterPro" id="IPR030393">
    <property type="entry name" value="G_ENGB_dom"/>
</dbReference>
<evidence type="ECO:0000256" key="3">
    <source>
        <dbReference type="ARBA" id="ARBA00022618"/>
    </source>
</evidence>
<dbReference type="Proteomes" id="UP000006622">
    <property type="component" value="Chromosome"/>
</dbReference>
<dbReference type="HOGENOM" id="CLU_033732_3_0_2"/>
<evidence type="ECO:0000256" key="2">
    <source>
        <dbReference type="ARBA" id="ARBA00009638"/>
    </source>
</evidence>
<proteinExistence type="inferred from homology"/>
<organism evidence="12 13">
    <name type="scientific">Methanosalsum zhilinae (strain DSM 4017 / NBRC 107636 / OCM 62 / WeN5)</name>
    <name type="common">Methanohalophilus zhilinae</name>
    <dbReference type="NCBI Taxonomy" id="679901"/>
    <lineage>
        <taxon>Archaea</taxon>
        <taxon>Methanobacteriati</taxon>
        <taxon>Methanobacteriota</taxon>
        <taxon>Stenosarchaea group</taxon>
        <taxon>Methanomicrobia</taxon>
        <taxon>Methanosarcinales</taxon>
        <taxon>Methanosarcinaceae</taxon>
        <taxon>Methanosalsum</taxon>
    </lineage>
</organism>
<reference evidence="12 13" key="1">
    <citation type="submission" date="2010-07" db="EMBL/GenBank/DDBJ databases">
        <title>The complete genome of Methanosalsum zhilinae DSM 4017.</title>
        <authorList>
            <consortium name="US DOE Joint Genome Institute (JGI-PGF)"/>
            <person name="Lucas S."/>
            <person name="Copeland A."/>
            <person name="Lapidus A."/>
            <person name="Glavina del Rio T."/>
            <person name="Dalin E."/>
            <person name="Tice H."/>
            <person name="Bruce D."/>
            <person name="Goodwin L."/>
            <person name="Pitluck S."/>
            <person name="Kyrpides N."/>
            <person name="Mavromatis K."/>
            <person name="Ovchinnikova G."/>
            <person name="Daligault H."/>
            <person name="Detter J.C."/>
            <person name="Han C."/>
            <person name="Tapia R."/>
            <person name="Larimer F."/>
            <person name="Land M."/>
            <person name="Hauser L."/>
            <person name="Markowitz V."/>
            <person name="Cheng J.-F."/>
            <person name="Hugenholtz P."/>
            <person name="Woyke T."/>
            <person name="Wu D."/>
            <person name="Spring S."/>
            <person name="Schueler E."/>
            <person name="Brambilla E."/>
            <person name="Klenk H.-P."/>
            <person name="Eisen J.A."/>
        </authorList>
    </citation>
    <scope>NUCLEOTIDE SEQUENCE [LARGE SCALE GENOMIC DNA]</scope>
    <source>
        <strain evidence="13">DSM 4017 / NBRC 107636 / OCM 62 / WeN5</strain>
    </source>
</reference>
<protein>
    <recommendedName>
        <fullName evidence="10">Probable GTP-binding protein EngB</fullName>
    </recommendedName>
</protein>
<evidence type="ECO:0000313" key="13">
    <source>
        <dbReference type="Proteomes" id="UP000006622"/>
    </source>
</evidence>
<keyword evidence="6" id="KW-0460">Magnesium</keyword>
<comment type="function">
    <text evidence="10">Necessary for normal cell division and for the maintenance of normal septation.</text>
</comment>
<dbReference type="SUPFAM" id="SSF52540">
    <property type="entry name" value="P-loop containing nucleoside triphosphate hydrolases"/>
    <property type="match status" value="1"/>
</dbReference>
<dbReference type="AlphaFoldDB" id="F7XK82"/>
<evidence type="ECO:0000256" key="9">
    <source>
        <dbReference type="ARBA" id="ARBA00023306"/>
    </source>
</evidence>
<keyword evidence="9 10" id="KW-0131">Cell cycle</keyword>
<comment type="cofactor">
    <cofactor evidence="1">
        <name>Mg(2+)</name>
        <dbReference type="ChEBI" id="CHEBI:18420"/>
    </cofactor>
</comment>
<dbReference type="GO" id="GO:0046872">
    <property type="term" value="F:metal ion binding"/>
    <property type="evidence" value="ECO:0007669"/>
    <property type="project" value="UniProtKB-KW"/>
</dbReference>